<feature type="coiled-coil region" evidence="14">
    <location>
        <begin position="76"/>
        <end position="135"/>
    </location>
</feature>
<feature type="compositionally biased region" description="Basic and acidic residues" evidence="15">
    <location>
        <begin position="224"/>
        <end position="238"/>
    </location>
</feature>
<comment type="caution">
    <text evidence="17">The sequence shown here is derived from an EMBL/GenBank/DDBJ whole genome shotgun (WGS) entry which is preliminary data.</text>
</comment>
<comment type="pathway">
    <text evidence="3">Protein modification; protein ubiquitination.</text>
</comment>
<dbReference type="InterPro" id="IPR018612">
    <property type="entry name" value="NSRP1_N"/>
</dbReference>
<dbReference type="GO" id="GO:0061630">
    <property type="term" value="F:ubiquitin protein ligase activity"/>
    <property type="evidence" value="ECO:0007669"/>
    <property type="project" value="UniProtKB-EC"/>
</dbReference>
<comment type="similarity">
    <text evidence="4">Belongs to the NSRP1 family.</text>
</comment>
<dbReference type="Proteomes" id="UP000494206">
    <property type="component" value="Unassembled WGS sequence"/>
</dbReference>
<evidence type="ECO:0000256" key="15">
    <source>
        <dbReference type="SAM" id="MobiDB-lite"/>
    </source>
</evidence>
<dbReference type="GO" id="GO:0000381">
    <property type="term" value="P:regulation of alternative mRNA splicing, via spliceosome"/>
    <property type="evidence" value="ECO:0007669"/>
    <property type="project" value="InterPro"/>
</dbReference>
<dbReference type="InterPro" id="IPR017907">
    <property type="entry name" value="Znf_RING_CS"/>
</dbReference>
<dbReference type="GO" id="GO:0012505">
    <property type="term" value="C:endomembrane system"/>
    <property type="evidence" value="ECO:0007669"/>
    <property type="project" value="UniProtKB-SubCell"/>
</dbReference>
<dbReference type="PANTHER" id="PTHR31938">
    <property type="entry name" value="NUCLEAR SPECKLE SPLICING REGULATORY PROTEIN 1"/>
    <property type="match status" value="1"/>
</dbReference>
<dbReference type="InterPro" id="IPR042816">
    <property type="entry name" value="Nsrp1"/>
</dbReference>
<proteinExistence type="inferred from homology"/>
<dbReference type="EMBL" id="CADEPM010000003">
    <property type="protein sequence ID" value="CAB3401856.1"/>
    <property type="molecule type" value="Genomic_DNA"/>
</dbReference>
<keyword evidence="8 13" id="KW-0863">Zinc-finger</keyword>
<dbReference type="SMART" id="SM00184">
    <property type="entry name" value="RING"/>
    <property type="match status" value="1"/>
</dbReference>
<evidence type="ECO:0000256" key="8">
    <source>
        <dbReference type="ARBA" id="ARBA00022771"/>
    </source>
</evidence>
<comment type="catalytic activity">
    <reaction evidence="1">
        <text>S-ubiquitinyl-[E2 ubiquitin-conjugating enzyme]-L-cysteine + [acceptor protein]-L-lysine = [E2 ubiquitin-conjugating enzyme]-L-cysteine + N(6)-ubiquitinyl-[acceptor protein]-L-lysine.</text>
        <dbReference type="EC" id="2.3.2.27"/>
    </reaction>
</comment>
<evidence type="ECO:0000256" key="14">
    <source>
        <dbReference type="SAM" id="Coils"/>
    </source>
</evidence>
<accession>A0A8S1ENU7</accession>
<dbReference type="InterPro" id="IPR013083">
    <property type="entry name" value="Znf_RING/FYVE/PHD"/>
</dbReference>
<dbReference type="OrthoDB" id="446635at2759"/>
<feature type="region of interest" description="Disordered" evidence="15">
    <location>
        <begin position="192"/>
        <end position="336"/>
    </location>
</feature>
<dbReference type="InterPro" id="IPR018957">
    <property type="entry name" value="Znf_C3HC4_RING-type"/>
</dbReference>
<dbReference type="SUPFAM" id="SSF57850">
    <property type="entry name" value="RING/U-box"/>
    <property type="match status" value="1"/>
</dbReference>
<reference evidence="17 18" key="1">
    <citation type="submission" date="2020-04" db="EMBL/GenBank/DDBJ databases">
        <authorList>
            <person name="Laetsch R D."/>
            <person name="Stevens L."/>
            <person name="Kumar S."/>
            <person name="Blaxter L. M."/>
        </authorList>
    </citation>
    <scope>NUCLEOTIDE SEQUENCE [LARGE SCALE GENOMIC DNA]</scope>
</reference>
<protein>
    <recommendedName>
        <fullName evidence="5">RING-type E3 ubiquitin transferase</fullName>
        <ecNumber evidence="5">2.3.2.27</ecNumber>
    </recommendedName>
</protein>
<feature type="domain" description="RING-type" evidence="16">
    <location>
        <begin position="409"/>
        <end position="450"/>
    </location>
</feature>
<keyword evidence="11 14" id="KW-0175">Coiled coil</keyword>
<keyword evidence="6" id="KW-0808">Transferase</keyword>
<evidence type="ECO:0000256" key="13">
    <source>
        <dbReference type="PROSITE-ProRule" id="PRU00175"/>
    </source>
</evidence>
<dbReference type="Gene3D" id="3.30.40.10">
    <property type="entry name" value="Zinc/RING finger domain, C3HC4 (zinc finger)"/>
    <property type="match status" value="1"/>
</dbReference>
<evidence type="ECO:0000256" key="2">
    <source>
        <dbReference type="ARBA" id="ARBA00004308"/>
    </source>
</evidence>
<keyword evidence="12" id="KW-0472">Membrane</keyword>
<evidence type="ECO:0000256" key="10">
    <source>
        <dbReference type="ARBA" id="ARBA00022833"/>
    </source>
</evidence>
<dbReference type="Pfam" id="PF09745">
    <property type="entry name" value="NSRP1_N"/>
    <property type="match status" value="1"/>
</dbReference>
<evidence type="ECO:0000313" key="18">
    <source>
        <dbReference type="Proteomes" id="UP000494206"/>
    </source>
</evidence>
<feature type="compositionally biased region" description="Basic residues" evidence="15">
    <location>
        <begin position="203"/>
        <end position="214"/>
    </location>
</feature>
<dbReference type="GO" id="GO:0008270">
    <property type="term" value="F:zinc ion binding"/>
    <property type="evidence" value="ECO:0007669"/>
    <property type="project" value="UniProtKB-KW"/>
</dbReference>
<sequence>MEAAKKKYGLVLKKDRMEPVLKKIPRPSVFEDDDDDDSTTAPTSTNKASASVIRVQKAAEREHQKAQAEDPSIFDYDASYDEIQAIKNEKKEEQKQADQKRESKYAAAIIKAHARRQLENFSREERQQLREREKEGDEFADKEVFVTGAYRKQQEEVKKFREIEAEEALFNDMTSVQKQKLWEVGIGRTLLNDISRDPTQIMQRKKEKTNLRARKTSENDEGDETKADDVETKKKSIYSDDEEDNGPPAKNFEGDLKPGLNKVVKKATTKAERIQRNFTPTPPSSDDEGVGRRRRSRSSERNRRDRGRSREVKKEEEDEDVKPNSRDIRKLSLKEKLKPKKIDRAERLKGLKAILKQRNGPEEIEAMRQRYLERKESRMVMNVSQSAAPPNGGASSSNEKKEDDGRFECNICLDSAKDPVVSMCGHLFCWPCLSQWIDMKPNHPLCPVCKSSISAEKVVPIYGKSGDSADPRQKVPPRPKGQRSEAPPTSFPGFQWGGADGGGGVHFSFGIGIFPLSFLATWFNPPAERRPDAPRPGSRQLEEEEHLNNIFKYLAFIFIFWLLFV</sequence>
<evidence type="ECO:0000256" key="1">
    <source>
        <dbReference type="ARBA" id="ARBA00000900"/>
    </source>
</evidence>
<feature type="region of interest" description="Disordered" evidence="15">
    <location>
        <begin position="21"/>
        <end position="76"/>
    </location>
</feature>
<organism evidence="17 18">
    <name type="scientific">Caenorhabditis bovis</name>
    <dbReference type="NCBI Taxonomy" id="2654633"/>
    <lineage>
        <taxon>Eukaryota</taxon>
        <taxon>Metazoa</taxon>
        <taxon>Ecdysozoa</taxon>
        <taxon>Nematoda</taxon>
        <taxon>Chromadorea</taxon>
        <taxon>Rhabditida</taxon>
        <taxon>Rhabditina</taxon>
        <taxon>Rhabditomorpha</taxon>
        <taxon>Rhabditoidea</taxon>
        <taxon>Rhabditidae</taxon>
        <taxon>Peloderinae</taxon>
        <taxon>Caenorhabditis</taxon>
    </lineage>
</organism>
<dbReference type="InterPro" id="IPR001841">
    <property type="entry name" value="Znf_RING"/>
</dbReference>
<evidence type="ECO:0000259" key="16">
    <source>
        <dbReference type="PROSITE" id="PS50089"/>
    </source>
</evidence>
<gene>
    <name evidence="17" type="ORF">CBOVIS_LOCUS4544</name>
</gene>
<evidence type="ECO:0000256" key="4">
    <source>
        <dbReference type="ARBA" id="ARBA00010126"/>
    </source>
</evidence>
<dbReference type="Pfam" id="PF00097">
    <property type="entry name" value="zf-C3HC4"/>
    <property type="match status" value="1"/>
</dbReference>
<evidence type="ECO:0000256" key="11">
    <source>
        <dbReference type="ARBA" id="ARBA00023054"/>
    </source>
</evidence>
<feature type="compositionally biased region" description="Basic and acidic residues" evidence="15">
    <location>
        <begin position="297"/>
        <end position="336"/>
    </location>
</feature>
<feature type="region of interest" description="Disordered" evidence="15">
    <location>
        <begin position="462"/>
        <end position="493"/>
    </location>
</feature>
<keyword evidence="18" id="KW-1185">Reference proteome</keyword>
<evidence type="ECO:0000256" key="3">
    <source>
        <dbReference type="ARBA" id="ARBA00004906"/>
    </source>
</evidence>
<evidence type="ECO:0000313" key="17">
    <source>
        <dbReference type="EMBL" id="CAB3401856.1"/>
    </source>
</evidence>
<feature type="compositionally biased region" description="Basic and acidic residues" evidence="15">
    <location>
        <begin position="57"/>
        <end position="68"/>
    </location>
</feature>
<evidence type="ECO:0000256" key="9">
    <source>
        <dbReference type="ARBA" id="ARBA00022786"/>
    </source>
</evidence>
<keyword evidence="10" id="KW-0862">Zinc</keyword>
<evidence type="ECO:0000256" key="5">
    <source>
        <dbReference type="ARBA" id="ARBA00012483"/>
    </source>
</evidence>
<dbReference type="PANTHER" id="PTHR31938:SF4">
    <property type="entry name" value="NUCLEAR SPECKLE SPLICING REGULATORY PROTEIN 1"/>
    <property type="match status" value="1"/>
</dbReference>
<feature type="compositionally biased region" description="Polar residues" evidence="15">
    <location>
        <begin position="39"/>
        <end position="49"/>
    </location>
</feature>
<dbReference type="AlphaFoldDB" id="A0A8S1ENU7"/>
<dbReference type="PROSITE" id="PS50089">
    <property type="entry name" value="ZF_RING_2"/>
    <property type="match status" value="1"/>
</dbReference>
<dbReference type="EC" id="2.3.2.27" evidence="5"/>
<dbReference type="PROSITE" id="PS00518">
    <property type="entry name" value="ZF_RING_1"/>
    <property type="match status" value="1"/>
</dbReference>
<name>A0A8S1ENU7_9PELO</name>
<keyword evidence="7" id="KW-0479">Metal-binding</keyword>
<comment type="subcellular location">
    <subcellularLocation>
        <location evidence="2">Endomembrane system</location>
    </subcellularLocation>
</comment>
<dbReference type="FunFam" id="3.30.40.10:FF:000062">
    <property type="entry name" value="E3 ubiquitin-protein ligase RNF185"/>
    <property type="match status" value="1"/>
</dbReference>
<evidence type="ECO:0000256" key="7">
    <source>
        <dbReference type="ARBA" id="ARBA00022723"/>
    </source>
</evidence>
<keyword evidence="9" id="KW-0833">Ubl conjugation pathway</keyword>
<evidence type="ECO:0000256" key="12">
    <source>
        <dbReference type="ARBA" id="ARBA00023136"/>
    </source>
</evidence>
<evidence type="ECO:0000256" key="6">
    <source>
        <dbReference type="ARBA" id="ARBA00022679"/>
    </source>
</evidence>